<evidence type="ECO:0008006" key="4">
    <source>
        <dbReference type="Google" id="ProtNLM"/>
    </source>
</evidence>
<reference evidence="3" key="1">
    <citation type="submission" date="2017-02" db="EMBL/GenBank/DDBJ databases">
        <authorList>
            <person name="Varghese N."/>
            <person name="Submissions S."/>
        </authorList>
    </citation>
    <scope>NUCLEOTIDE SEQUENCE [LARGE SCALE GENOMIC DNA]</scope>
    <source>
        <strain evidence="3">ATCC 35199</strain>
    </source>
</reference>
<protein>
    <recommendedName>
        <fullName evidence="4">Repeat domain-containing protein</fullName>
    </recommendedName>
</protein>
<keyword evidence="1" id="KW-1133">Transmembrane helix</keyword>
<feature type="transmembrane region" description="Helical" evidence="1">
    <location>
        <begin position="7"/>
        <end position="29"/>
    </location>
</feature>
<organism evidence="2 3">
    <name type="scientific">Acetoanaerobium noterae</name>
    <dbReference type="NCBI Taxonomy" id="745369"/>
    <lineage>
        <taxon>Bacteria</taxon>
        <taxon>Bacillati</taxon>
        <taxon>Bacillota</taxon>
        <taxon>Clostridia</taxon>
        <taxon>Peptostreptococcales</taxon>
        <taxon>Filifactoraceae</taxon>
        <taxon>Acetoanaerobium</taxon>
    </lineage>
</organism>
<dbReference type="OrthoDB" id="1757946at2"/>
<evidence type="ECO:0000313" key="2">
    <source>
        <dbReference type="EMBL" id="SKB52969.1"/>
    </source>
</evidence>
<name>A0A1T5C101_9FIRM</name>
<evidence type="ECO:0000256" key="1">
    <source>
        <dbReference type="SAM" id="Phobius"/>
    </source>
</evidence>
<evidence type="ECO:0000313" key="3">
    <source>
        <dbReference type="Proteomes" id="UP000243406"/>
    </source>
</evidence>
<dbReference type="AlphaFoldDB" id="A0A1T5C101"/>
<sequence length="300" mass="34042">MLDENKFTKLLGISVIVIAIVLGGAYLLYYNSFGELKKETNQSSMKSDFSPIEPFIAYSTLKPNLIDLFGEGSQGEGVSDDTKYIDYKQKWFSIEADTRYYYGKQKRVYKTVLTYNQNDKDKLYAEMNKWLGKPLSDSFTDSDEKKPRAFWIKDSVSYELTTSGDKLMVEARLAYYDNPNNYEMGDRPTVIQRISSDVTGDGESDSILLIGSKSNYTDTTYNKLFILIGNSQGAYYTGFPKDMDGGSNPQLKISDVDADGDNDILVESDLFYIKSFNGFAYKDNKIVNIYSSENEPEKNN</sequence>
<dbReference type="RefSeq" id="WP_079589752.1">
    <property type="nucleotide sequence ID" value="NZ_FUYN01000004.1"/>
</dbReference>
<proteinExistence type="predicted"/>
<dbReference type="Proteomes" id="UP000243406">
    <property type="component" value="Unassembled WGS sequence"/>
</dbReference>
<keyword evidence="1" id="KW-0472">Membrane</keyword>
<dbReference type="SUPFAM" id="SSF69318">
    <property type="entry name" value="Integrin alpha N-terminal domain"/>
    <property type="match status" value="1"/>
</dbReference>
<keyword evidence="1" id="KW-0812">Transmembrane</keyword>
<keyword evidence="3" id="KW-1185">Reference proteome</keyword>
<dbReference type="InterPro" id="IPR028994">
    <property type="entry name" value="Integrin_alpha_N"/>
</dbReference>
<gene>
    <name evidence="2" type="ORF">SAMN02745120_1921</name>
</gene>
<dbReference type="EMBL" id="FUYN01000004">
    <property type="protein sequence ID" value="SKB52969.1"/>
    <property type="molecule type" value="Genomic_DNA"/>
</dbReference>
<accession>A0A1T5C101</accession>